<sequence>MNINYDEVLHYLGYHNNHRPYENTKELITECISEIKGIAQKQYVYDIFDTEHKDGKILLKQSNVTLYGHDIAHHLKHSSKTALMAVTLGLEVDKRISLYLRINPTKGLILDACASAAVEALCDEVEGKIRLKAASEGLYITSRYSPGYGDLPLCLQGDIAAALDTYRKIGLAVTKDFLLAPRKSVIAIIGVQQVLPDKRGCGNKCKLCSAVNCQYRKGENFFE</sequence>
<dbReference type="STRING" id="1209989.TepRe1_2595"/>
<proteinExistence type="predicted"/>
<dbReference type="Gene3D" id="3.40.109.40">
    <property type="match status" value="1"/>
</dbReference>
<dbReference type="PIRSF" id="PIRSF037984">
    <property type="entry name" value="Met_synth_TM0269_prd"/>
    <property type="match status" value="1"/>
</dbReference>
<evidence type="ECO:0000313" key="2">
    <source>
        <dbReference type="Proteomes" id="UP000010802"/>
    </source>
</evidence>
<dbReference type="InterPro" id="IPR017342">
    <property type="entry name" value="S-AdoMet-dep_Met_synth_prd"/>
</dbReference>
<name>F4LV46_TEPAE</name>
<dbReference type="PATRIC" id="fig|1209989.3.peg.3197"/>
<dbReference type="OrthoDB" id="9816190at2"/>
<protein>
    <submittedName>
        <fullName evidence="1">Vitamin B12 dependent methionine synthase activation region</fullName>
    </submittedName>
</protein>
<accession>F4LV46</accession>
<dbReference type="RefSeq" id="WP_013779612.1">
    <property type="nucleotide sequence ID" value="NC_015519.1"/>
</dbReference>
<accession>L0S5G9</accession>
<evidence type="ECO:0000313" key="1">
    <source>
        <dbReference type="EMBL" id="CCP27669.1"/>
    </source>
</evidence>
<reference evidence="2" key="1">
    <citation type="journal article" date="2013" name="Genome Announc.">
        <title>First genome sequence of a syntrophic acetate-oxidizing bacterium, Tepidanaerobacter acetatoxydans strain Re1.</title>
        <authorList>
            <person name="Manzoor S."/>
            <person name="Bongcam-Rudloff E."/>
            <person name="Schnurer A."/>
            <person name="Muller B."/>
        </authorList>
    </citation>
    <scope>NUCLEOTIDE SEQUENCE [LARGE SCALE GENOMIC DNA]</scope>
    <source>
        <strain evidence="2">Re1</strain>
    </source>
</reference>
<dbReference type="GO" id="GO:0008705">
    <property type="term" value="F:methionine synthase activity"/>
    <property type="evidence" value="ECO:0007669"/>
    <property type="project" value="InterPro"/>
</dbReference>
<dbReference type="eggNOG" id="COG1410">
    <property type="taxonomic scope" value="Bacteria"/>
</dbReference>
<dbReference type="HOGENOM" id="CLU_079580_2_0_9"/>
<gene>
    <name evidence="1" type="ordered locus">TEPIRE1_2797</name>
</gene>
<dbReference type="InterPro" id="IPR037010">
    <property type="entry name" value="VitB12-dep_Met_synth_activ_sf"/>
</dbReference>
<dbReference type="AlphaFoldDB" id="F4LV46"/>
<organism evidence="1 2">
    <name type="scientific">Tepidanaerobacter acetatoxydans (strain DSM 21804 / JCM 16047 / Re1)</name>
    <dbReference type="NCBI Taxonomy" id="1209989"/>
    <lineage>
        <taxon>Bacteria</taxon>
        <taxon>Bacillati</taxon>
        <taxon>Bacillota</taxon>
        <taxon>Clostridia</taxon>
        <taxon>Thermosediminibacterales</taxon>
        <taxon>Tepidanaerobacteraceae</taxon>
        <taxon>Tepidanaerobacter</taxon>
    </lineage>
</organism>
<dbReference type="Proteomes" id="UP000010802">
    <property type="component" value="Chromosome"/>
</dbReference>
<dbReference type="KEGG" id="tae:TepiRe1_2797"/>
<dbReference type="EMBL" id="HF563609">
    <property type="protein sequence ID" value="CCP27669.1"/>
    <property type="molecule type" value="Genomic_DNA"/>
</dbReference>
<dbReference type="KEGG" id="tep:TepRe1_2595"/>
<keyword evidence="2" id="KW-1185">Reference proteome</keyword>
<dbReference type="SUPFAM" id="SSF56507">
    <property type="entry name" value="Methionine synthase activation domain-like"/>
    <property type="match status" value="1"/>
</dbReference>